<dbReference type="EMBL" id="HBEC01012654">
    <property type="protein sequence ID" value="CAD8285795.1"/>
    <property type="molecule type" value="Transcribed_RNA"/>
</dbReference>
<accession>A0A7R9V5P9</accession>
<feature type="region of interest" description="Disordered" evidence="1">
    <location>
        <begin position="248"/>
        <end position="270"/>
    </location>
</feature>
<organism evidence="2">
    <name type="scientific">Chlamydomonas euryale</name>
    <dbReference type="NCBI Taxonomy" id="1486919"/>
    <lineage>
        <taxon>Eukaryota</taxon>
        <taxon>Viridiplantae</taxon>
        <taxon>Chlorophyta</taxon>
        <taxon>core chlorophytes</taxon>
        <taxon>Chlorophyceae</taxon>
        <taxon>CS clade</taxon>
        <taxon>Chlamydomonadales</taxon>
        <taxon>Chlamydomonadaceae</taxon>
        <taxon>Chlamydomonas</taxon>
    </lineage>
</organism>
<evidence type="ECO:0000256" key="1">
    <source>
        <dbReference type="SAM" id="MobiDB-lite"/>
    </source>
</evidence>
<feature type="region of interest" description="Disordered" evidence="1">
    <location>
        <begin position="316"/>
        <end position="352"/>
    </location>
</feature>
<proteinExistence type="predicted"/>
<protein>
    <submittedName>
        <fullName evidence="2">Uncharacterized protein</fullName>
    </submittedName>
</protein>
<gene>
    <name evidence="2" type="ORF">CEUR00632_LOCUS5833</name>
</gene>
<feature type="compositionally biased region" description="Low complexity" evidence="1">
    <location>
        <begin position="162"/>
        <end position="177"/>
    </location>
</feature>
<dbReference type="AlphaFoldDB" id="A0A7R9V5P9"/>
<reference evidence="2" key="1">
    <citation type="submission" date="2021-01" db="EMBL/GenBank/DDBJ databases">
        <authorList>
            <person name="Corre E."/>
            <person name="Pelletier E."/>
            <person name="Niang G."/>
            <person name="Scheremetjew M."/>
            <person name="Finn R."/>
            <person name="Kale V."/>
            <person name="Holt S."/>
            <person name="Cochrane G."/>
            <person name="Meng A."/>
            <person name="Brown T."/>
            <person name="Cohen L."/>
        </authorList>
    </citation>
    <scope>NUCLEOTIDE SEQUENCE</scope>
    <source>
        <strain evidence="2">CCMP219</strain>
    </source>
</reference>
<feature type="compositionally biased region" description="Low complexity" evidence="1">
    <location>
        <begin position="184"/>
        <end position="201"/>
    </location>
</feature>
<feature type="region of interest" description="Disordered" evidence="1">
    <location>
        <begin position="85"/>
        <end position="137"/>
    </location>
</feature>
<name>A0A7R9V5P9_9CHLO</name>
<feature type="region of interest" description="Disordered" evidence="1">
    <location>
        <begin position="152"/>
        <end position="201"/>
    </location>
</feature>
<sequence length="593" mass="62447">MAAQQGGPTSAFDYWAPLKFWWFAAAQKQGAPPMPSTVKRWYRRNAQSTWPAGAPSLEEVLHVARGFAAAAPTAAAAAGRAAATAQAASPVTQPRTQKREFGNNDMPEPVRGRTGVLTPSAAPAPPTSCYHSAESEPLLKRLRPMQRDTSKGIAQLAPPPQQKQQLSKQALPQATALRADDEAAASSHRGTSSSQRSSHGRSLSYAAATQCNVVHGLLEAECRSGECVRQQLPPVAAAATAAAAAATRVATPRGGGELTPHRNTRASSCGSDSCSAHGAVECRAGAAAARDEAGNVTLDTPFKWSCATTSGMTVVSHCGDPQSTRRSGAGGEGEASGQVTAESRRHSSGEYALPACGRPVRVSGGGGAEMSHAAAAQSQEWPQTRPWCDVVQRGAPCGNHWATVSTWVARRKPTPRKPPPGLHQPHIPTTGMVLPPLWPPRIAQLPPVLRCEPPPWEPPPCEPAPSLSQSFGAAASAVPQGYTEHGASDDRACAEEWLQPGQYLDMLLRDGDAVSPYTECTQLPALEGDPVRRAGSPAPMAPAPECHHHPELLRQLGSVHAAMASGGLNDLYDDEPQDGHNDLRNVLCNLWDL</sequence>
<evidence type="ECO:0000313" key="2">
    <source>
        <dbReference type="EMBL" id="CAD8285795.1"/>
    </source>
</evidence>